<keyword evidence="4" id="KW-1185">Reference proteome</keyword>
<evidence type="ECO:0000313" key="3">
    <source>
        <dbReference type="EMBL" id="CAK9045835.1"/>
    </source>
</evidence>
<keyword evidence="2" id="KW-0934">Plastid</keyword>
<evidence type="ECO:0000313" key="4">
    <source>
        <dbReference type="Proteomes" id="UP001642484"/>
    </source>
</evidence>
<dbReference type="SUPFAM" id="SSF53756">
    <property type="entry name" value="UDP-Glycosyltransferase/glycogen phosphorylase"/>
    <property type="match status" value="2"/>
</dbReference>
<reference evidence="3 4" key="1">
    <citation type="submission" date="2024-02" db="EMBL/GenBank/DDBJ databases">
        <authorList>
            <person name="Chen Y."/>
            <person name="Shah S."/>
            <person name="Dougan E. K."/>
            <person name="Thang M."/>
            <person name="Chan C."/>
        </authorList>
    </citation>
    <scope>NUCLEOTIDE SEQUENCE [LARGE SCALE GENOMIC DNA]</scope>
</reference>
<evidence type="ECO:0000256" key="1">
    <source>
        <dbReference type="ARBA" id="ARBA00004602"/>
    </source>
</evidence>
<accession>A0ABP0M2X1</accession>
<name>A0ABP0M2X1_9DINO</name>
<comment type="caution">
    <text evidence="3">The sequence shown here is derived from an EMBL/GenBank/DDBJ whole genome shotgun (WGS) entry which is preliminary data.</text>
</comment>
<dbReference type="EMBL" id="CAXAMN010015447">
    <property type="protein sequence ID" value="CAK9045835.1"/>
    <property type="molecule type" value="Genomic_DNA"/>
</dbReference>
<dbReference type="Proteomes" id="UP001642484">
    <property type="component" value="Unassembled WGS sequence"/>
</dbReference>
<proteinExistence type="predicted"/>
<gene>
    <name evidence="3" type="ORF">CCMP2556_LOCUS23893</name>
</gene>
<organism evidence="3 4">
    <name type="scientific">Durusdinium trenchii</name>
    <dbReference type="NCBI Taxonomy" id="1381693"/>
    <lineage>
        <taxon>Eukaryota</taxon>
        <taxon>Sar</taxon>
        <taxon>Alveolata</taxon>
        <taxon>Dinophyceae</taxon>
        <taxon>Suessiales</taxon>
        <taxon>Symbiodiniaceae</taxon>
        <taxon>Durusdinium</taxon>
    </lineage>
</organism>
<keyword evidence="2" id="KW-0035">Amyloplast</keyword>
<evidence type="ECO:0000256" key="2">
    <source>
        <dbReference type="ARBA" id="ARBA00023234"/>
    </source>
</evidence>
<protein>
    <submittedName>
        <fullName evidence="3">Uncharacterized protein</fullName>
    </submittedName>
</protein>
<sequence>MQRSLRLAEDVHIARKYGLDNFISARRECKAALQKKLGLVITPNAVVFGFVGRLTWQKGLGLSDGSEEGHLLTPRVKSGSPERFHCQAGSDTPLRSVTPDFVRRTTLHRMAAALYGAVVIATATGGLKDCVKGIEEQDATGFLIHPPVTEFGVRQALREASALYFHNPGRFQKLGQTILHGIRRRFASTHFTALFPNA</sequence>
<dbReference type="PANTHER" id="PTHR45825">
    <property type="entry name" value="GRANULE-BOUND STARCH SYNTHASE 1, CHLOROPLASTIC/AMYLOPLASTIC"/>
    <property type="match status" value="1"/>
</dbReference>
<dbReference type="Gene3D" id="3.40.50.2000">
    <property type="entry name" value="Glycogen Phosphorylase B"/>
    <property type="match status" value="2"/>
</dbReference>
<comment type="subcellular location">
    <subcellularLocation>
        <location evidence="1">Plastid</location>
        <location evidence="1">Amyloplast</location>
    </subcellularLocation>
</comment>
<dbReference type="PANTHER" id="PTHR45825:SF11">
    <property type="entry name" value="ALPHA AMYLASE DOMAIN-CONTAINING PROTEIN"/>
    <property type="match status" value="1"/>
</dbReference>